<dbReference type="Proteomes" id="UP000037460">
    <property type="component" value="Unassembled WGS sequence"/>
</dbReference>
<dbReference type="PANTHER" id="PTHR24118:SF99">
    <property type="entry name" value="POTE ANKYRIN DOMAIN FAMILY MEMBER 3C-RELATED"/>
    <property type="match status" value="1"/>
</dbReference>
<organism evidence="8 9">
    <name type="scientific">Chrysochromulina tobinii</name>
    <dbReference type="NCBI Taxonomy" id="1460289"/>
    <lineage>
        <taxon>Eukaryota</taxon>
        <taxon>Haptista</taxon>
        <taxon>Haptophyta</taxon>
        <taxon>Prymnesiophyceae</taxon>
        <taxon>Prymnesiales</taxon>
        <taxon>Chrysochromulinaceae</taxon>
        <taxon>Chrysochromulina</taxon>
    </lineage>
</organism>
<feature type="transmembrane region" description="Helical" evidence="6">
    <location>
        <begin position="535"/>
        <end position="556"/>
    </location>
</feature>
<feature type="transmembrane region" description="Helical" evidence="6">
    <location>
        <begin position="773"/>
        <end position="792"/>
    </location>
</feature>
<dbReference type="Pfam" id="PF00023">
    <property type="entry name" value="Ank"/>
    <property type="match status" value="1"/>
</dbReference>
<dbReference type="GO" id="GO:0016020">
    <property type="term" value="C:membrane"/>
    <property type="evidence" value="ECO:0007669"/>
    <property type="project" value="UniProtKB-SubCell"/>
</dbReference>
<dbReference type="PROSITE" id="PS50297">
    <property type="entry name" value="ANK_REP_REGION"/>
    <property type="match status" value="2"/>
</dbReference>
<evidence type="ECO:0000256" key="2">
    <source>
        <dbReference type="ARBA" id="ARBA00022692"/>
    </source>
</evidence>
<feature type="repeat" description="ANK" evidence="5">
    <location>
        <begin position="158"/>
        <end position="190"/>
    </location>
</feature>
<dbReference type="GO" id="GO:0005216">
    <property type="term" value="F:monoatomic ion channel activity"/>
    <property type="evidence" value="ECO:0007669"/>
    <property type="project" value="InterPro"/>
</dbReference>
<dbReference type="InterPro" id="IPR005821">
    <property type="entry name" value="Ion_trans_dom"/>
</dbReference>
<dbReference type="SMART" id="SM00248">
    <property type="entry name" value="ANK"/>
    <property type="match status" value="5"/>
</dbReference>
<keyword evidence="4 6" id="KW-0472">Membrane</keyword>
<feature type="transmembrane region" description="Helical" evidence="6">
    <location>
        <begin position="628"/>
        <end position="645"/>
    </location>
</feature>
<evidence type="ECO:0000259" key="7">
    <source>
        <dbReference type="Pfam" id="PF00520"/>
    </source>
</evidence>
<dbReference type="EMBL" id="JWZX01002744">
    <property type="protein sequence ID" value="KOO27223.1"/>
    <property type="molecule type" value="Genomic_DNA"/>
</dbReference>
<evidence type="ECO:0000313" key="9">
    <source>
        <dbReference type="Proteomes" id="UP000037460"/>
    </source>
</evidence>
<evidence type="ECO:0000313" key="8">
    <source>
        <dbReference type="EMBL" id="KOO27223.1"/>
    </source>
</evidence>
<feature type="domain" description="Ion transport" evidence="7">
    <location>
        <begin position="633"/>
        <end position="876"/>
    </location>
</feature>
<keyword evidence="2 6" id="KW-0812">Transmembrane</keyword>
<sequence length="1051" mass="114203">MIVAQMGPFGELRVTPLMKACADGDLELVHRILEEIDRDVLPAELSAVDHWAESSCLHWAAYSGNAAIVEELLALRADPSQRNKRGHALPLHLAARYNHSGRVIRLLCRQSPAELLDAANAHGNTALHEACYENRPQTVATLLECGASVELQNKEARGGLTPLLAAAQYGNVEVVKMLLRAGADPSVAPMSAIPGVDFPVEESAQTALEFGRFKGKHGGTLRRISSGSRSQRGSLAAIGIPKRYAEDKQAAAQLLQLPGYGALAVALRAGQLRVAIALLENLYARHGSAPPLFTRAQLTHVVVRLWAIEGPMHELLTQDETVRLFTMLLLCARPASAPSLTDEVAARGGASTAASATTPVSPQLSRSATGMLMTFREPSNPVLLALHAAADCELERPHFARDPVIMERLAQASLLLEHIASGLLSGAVRATKEKLEVNKSFNPWRTGVQEVDPSVARDFFTHTCLNHAADYDLRVFLSNPFVAAHLLDTFWPTQDFAKEDSSVILSEEDAEVEASSCASTLVGALGRACQRWSRIGLDALVSAFAHVIALPLMLFIPRSTEVLIEESMRFAISSPGRKPSRWTPTIIWFIPAGRFALFCFAILGLAMLCTFMAPATAESGLGVPEATLFGYLLGWVLAEASELLAADRMDAYLRDPFNFLDLLLVAFMSLTLLTRLLVALDLETRLAPGGSLGEARQLSTLETALDVAEVGLRQLALETALELGSLASSAMLPCQAVMAMLGWLRLLQVLYIFPRYGPLLIMAIRMLEDLTQFVILAVFVLISFGAAFFVLFNGHASLDGLATGNLAEPVSFREVLTMLMEGTLDGEPDRIMSMQSAHVLSPFAWCLMALFGVVVVLLMLNLLIARFAKTFDLVHEDLAGTFQVAFARVAIKGAGLQAIPPPFNLIRGLVLALYAAAELAREIARTGCATWLTSVVSGSAFEALHDTDTDITAEQTASIFAFLKKATSPEVRLYPDAVEVWVRQHQFDFSQDQRWRTNMNKHIGAVEDKVDDVSQRVIEMQANLKLILDNQNALLAGQPASAPDRALREWL</sequence>
<dbReference type="InterPro" id="IPR002110">
    <property type="entry name" value="Ankyrin_rpt"/>
</dbReference>
<dbReference type="InterPro" id="IPR036770">
    <property type="entry name" value="Ankyrin_rpt-contain_sf"/>
</dbReference>
<evidence type="ECO:0000256" key="6">
    <source>
        <dbReference type="SAM" id="Phobius"/>
    </source>
</evidence>
<evidence type="ECO:0000256" key="4">
    <source>
        <dbReference type="ARBA" id="ARBA00023136"/>
    </source>
</evidence>
<dbReference type="PANTHER" id="PTHR24118">
    <property type="entry name" value="POTE ANKYRIN DOMAIN"/>
    <property type="match status" value="1"/>
</dbReference>
<proteinExistence type="predicted"/>
<dbReference type="AlphaFoldDB" id="A0A0M0JLS5"/>
<dbReference type="PROSITE" id="PS50088">
    <property type="entry name" value="ANK_REPEAT"/>
    <property type="match status" value="3"/>
</dbReference>
<dbReference type="Pfam" id="PF00520">
    <property type="entry name" value="Ion_trans"/>
    <property type="match status" value="1"/>
</dbReference>
<comment type="caution">
    <text evidence="8">The sequence shown here is derived from an EMBL/GenBank/DDBJ whole genome shotgun (WGS) entry which is preliminary data.</text>
</comment>
<evidence type="ECO:0000256" key="5">
    <source>
        <dbReference type="PROSITE-ProRule" id="PRU00023"/>
    </source>
</evidence>
<feature type="transmembrane region" description="Helical" evidence="6">
    <location>
        <begin position="657"/>
        <end position="678"/>
    </location>
</feature>
<feature type="transmembrane region" description="Helical" evidence="6">
    <location>
        <begin position="842"/>
        <end position="864"/>
    </location>
</feature>
<dbReference type="Pfam" id="PF12796">
    <property type="entry name" value="Ank_2"/>
    <property type="match status" value="1"/>
</dbReference>
<feature type="transmembrane region" description="Helical" evidence="6">
    <location>
        <begin position="586"/>
        <end position="608"/>
    </location>
</feature>
<reference evidence="9" key="1">
    <citation type="journal article" date="2015" name="PLoS Genet.">
        <title>Genome Sequence and Transcriptome Analyses of Chrysochromulina tobin: Metabolic Tools for Enhanced Algal Fitness in the Prominent Order Prymnesiales (Haptophyceae).</title>
        <authorList>
            <person name="Hovde B.T."/>
            <person name="Deodato C.R."/>
            <person name="Hunsperger H.M."/>
            <person name="Ryken S.A."/>
            <person name="Yost W."/>
            <person name="Jha R.K."/>
            <person name="Patterson J."/>
            <person name="Monnat R.J. Jr."/>
            <person name="Barlow S.B."/>
            <person name="Starkenburg S.R."/>
            <person name="Cattolico R.A."/>
        </authorList>
    </citation>
    <scope>NUCLEOTIDE SEQUENCE</scope>
    <source>
        <strain evidence="9">CCMP291</strain>
    </source>
</reference>
<comment type="subcellular location">
    <subcellularLocation>
        <location evidence="1">Membrane</location>
        <topology evidence="1">Multi-pass membrane protein</topology>
    </subcellularLocation>
</comment>
<keyword evidence="5" id="KW-0040">ANK repeat</keyword>
<accession>A0A0M0JLS5</accession>
<evidence type="ECO:0000256" key="3">
    <source>
        <dbReference type="ARBA" id="ARBA00022989"/>
    </source>
</evidence>
<dbReference type="OrthoDB" id="448455at2759"/>
<gene>
    <name evidence="8" type="ORF">Ctob_003792</name>
</gene>
<feature type="repeat" description="ANK" evidence="5">
    <location>
        <begin position="52"/>
        <end position="84"/>
    </location>
</feature>
<protein>
    <submittedName>
        <fullName evidence="8">Ankyrin repeat-containing protein</fullName>
    </submittedName>
</protein>
<keyword evidence="9" id="KW-1185">Reference proteome</keyword>
<feature type="transmembrane region" description="Helical" evidence="6">
    <location>
        <begin position="730"/>
        <end position="753"/>
    </location>
</feature>
<dbReference type="Gene3D" id="1.25.40.20">
    <property type="entry name" value="Ankyrin repeat-containing domain"/>
    <property type="match status" value="2"/>
</dbReference>
<dbReference type="SUPFAM" id="SSF48403">
    <property type="entry name" value="Ankyrin repeat"/>
    <property type="match status" value="1"/>
</dbReference>
<feature type="repeat" description="ANK" evidence="5">
    <location>
        <begin position="122"/>
        <end position="154"/>
    </location>
</feature>
<evidence type="ECO:0000256" key="1">
    <source>
        <dbReference type="ARBA" id="ARBA00004141"/>
    </source>
</evidence>
<name>A0A0M0JLS5_9EUKA</name>
<keyword evidence="3 6" id="KW-1133">Transmembrane helix</keyword>